<dbReference type="InterPro" id="IPR017926">
    <property type="entry name" value="GATASE"/>
</dbReference>
<dbReference type="OrthoDB" id="9807137at2"/>
<dbReference type="Pfam" id="PF00117">
    <property type="entry name" value="GATase"/>
    <property type="match status" value="1"/>
</dbReference>
<organism evidence="2 3">
    <name type="scientific">Lacticaseibacillus saniviri JCM 17471 = DSM 24301</name>
    <dbReference type="NCBI Taxonomy" id="1293598"/>
    <lineage>
        <taxon>Bacteria</taxon>
        <taxon>Bacillati</taxon>
        <taxon>Bacillota</taxon>
        <taxon>Bacilli</taxon>
        <taxon>Lactobacillales</taxon>
        <taxon>Lactobacillaceae</taxon>
        <taxon>Lacticaseibacillus</taxon>
    </lineage>
</organism>
<gene>
    <name evidence="2" type="ORF">IV56_GL000598</name>
</gene>
<reference evidence="2 3" key="1">
    <citation type="journal article" date="2015" name="Genome Announc.">
        <title>Expanding the biotechnology potential of lactobacilli through comparative genomics of 213 strains and associated genera.</title>
        <authorList>
            <person name="Sun Z."/>
            <person name="Harris H.M."/>
            <person name="McCann A."/>
            <person name="Guo C."/>
            <person name="Argimon S."/>
            <person name="Zhang W."/>
            <person name="Yang X."/>
            <person name="Jeffery I.B."/>
            <person name="Cooney J.C."/>
            <person name="Kagawa T.F."/>
            <person name="Liu W."/>
            <person name="Song Y."/>
            <person name="Salvetti E."/>
            <person name="Wrobel A."/>
            <person name="Rasinkangas P."/>
            <person name="Parkhill J."/>
            <person name="Rea M.C."/>
            <person name="O'Sullivan O."/>
            <person name="Ritari J."/>
            <person name="Douillard F.P."/>
            <person name="Paul Ross R."/>
            <person name="Yang R."/>
            <person name="Briner A.E."/>
            <person name="Felis G.E."/>
            <person name="de Vos W.M."/>
            <person name="Barrangou R."/>
            <person name="Klaenhammer T.R."/>
            <person name="Caufield P.W."/>
            <person name="Cui Y."/>
            <person name="Zhang H."/>
            <person name="O'Toole P.W."/>
        </authorList>
    </citation>
    <scope>NUCLEOTIDE SEQUENCE [LARGE SCALE GENOMIC DNA]</scope>
    <source>
        <strain evidence="2 3">DSM 24301</strain>
    </source>
</reference>
<keyword evidence="2" id="KW-0808">Transferase</keyword>
<dbReference type="InterPro" id="IPR044992">
    <property type="entry name" value="ChyE-like"/>
</dbReference>
<comment type="caution">
    <text evidence="2">The sequence shown here is derived from an EMBL/GenBank/DDBJ whole genome shotgun (WGS) entry which is preliminary data.</text>
</comment>
<dbReference type="Gene3D" id="3.40.50.880">
    <property type="match status" value="1"/>
</dbReference>
<dbReference type="RefSeq" id="WP_054777136.1">
    <property type="nucleotide sequence ID" value="NZ_BBBX01000008.1"/>
</dbReference>
<dbReference type="Proteomes" id="UP000050969">
    <property type="component" value="Unassembled WGS sequence"/>
</dbReference>
<dbReference type="PANTHER" id="PTHR42695">
    <property type="entry name" value="GLUTAMINE AMIDOTRANSFERASE YLR126C-RELATED"/>
    <property type="match status" value="1"/>
</dbReference>
<dbReference type="PATRIC" id="fig|1293598.4.peg.640"/>
<evidence type="ECO:0000313" key="2">
    <source>
        <dbReference type="EMBL" id="KRO16911.1"/>
    </source>
</evidence>
<evidence type="ECO:0000259" key="1">
    <source>
        <dbReference type="Pfam" id="PF00117"/>
    </source>
</evidence>
<dbReference type="GO" id="GO:0005829">
    <property type="term" value="C:cytosol"/>
    <property type="evidence" value="ECO:0007669"/>
    <property type="project" value="TreeGrafter"/>
</dbReference>
<name>A0A0R2MTE9_9LACO</name>
<feature type="domain" description="Glutamine amidotransferase" evidence="1">
    <location>
        <begin position="21"/>
        <end position="170"/>
    </location>
</feature>
<evidence type="ECO:0000313" key="3">
    <source>
        <dbReference type="Proteomes" id="UP000050969"/>
    </source>
</evidence>
<dbReference type="InterPro" id="IPR029062">
    <property type="entry name" value="Class_I_gatase-like"/>
</dbReference>
<protein>
    <submittedName>
        <fullName evidence="2">GMP synthase glutamine amidotransferase subunit</fullName>
    </submittedName>
</protein>
<dbReference type="PROSITE" id="PS51273">
    <property type="entry name" value="GATASE_TYPE_1"/>
    <property type="match status" value="1"/>
</dbReference>
<proteinExistence type="predicted"/>
<accession>A0A0R2MTE9</accession>
<dbReference type="EMBL" id="JQCE01000027">
    <property type="protein sequence ID" value="KRO16911.1"/>
    <property type="molecule type" value="Genomic_DNA"/>
</dbReference>
<dbReference type="SUPFAM" id="SSF52317">
    <property type="entry name" value="Class I glutamine amidotransferase-like"/>
    <property type="match status" value="1"/>
</dbReference>
<dbReference type="GO" id="GO:0016740">
    <property type="term" value="F:transferase activity"/>
    <property type="evidence" value="ECO:0007669"/>
    <property type="project" value="UniProtKB-KW"/>
</dbReference>
<dbReference type="AlphaFoldDB" id="A0A0R2MTE9"/>
<keyword evidence="2" id="KW-0315">Glutamine amidotransferase</keyword>
<dbReference type="CDD" id="cd01741">
    <property type="entry name" value="GATase1_1"/>
    <property type="match status" value="1"/>
</dbReference>
<dbReference type="PANTHER" id="PTHR42695:SF5">
    <property type="entry name" value="GLUTAMINE AMIDOTRANSFERASE YLR126C-RELATED"/>
    <property type="match status" value="1"/>
</dbReference>
<keyword evidence="3" id="KW-1185">Reference proteome</keyword>
<sequence>MKIHVMQHTALEGLGAIADWGAQHEIEFVIHRLDEEANIAVLNPAEMDAMIILGGPMSVNDDAPWLAAERILIRSLDKLDRPVLGICLGAQQIVRAFGASVYQNTAPEVGFWPVKELATGNELNAFHLHGEAMSTLPGSDLLYTSELTPNQGFIYHDNIVGLQFHWELTPDMIAAIVDEDLLVQASGDFVQPVDAIKAAPALDRAPLFAILDQLFG</sequence>
<dbReference type="STRING" id="1293598.IV56_GL000598"/>